<dbReference type="Gramene" id="Mp7g04540.1">
    <property type="protein sequence ID" value="Mp7g04540.1.cds"/>
    <property type="gene ID" value="Mp7g04540"/>
</dbReference>
<dbReference type="AlphaFoldDB" id="A0A2R6WS68"/>
<dbReference type="EMBL" id="KZ772734">
    <property type="protein sequence ID" value="PTQ36653.1"/>
    <property type="molecule type" value="Genomic_DNA"/>
</dbReference>
<protein>
    <submittedName>
        <fullName evidence="2">Uncharacterized protein</fullName>
    </submittedName>
</protein>
<organism evidence="2 3">
    <name type="scientific">Marchantia polymorpha</name>
    <name type="common">Common liverwort</name>
    <name type="synonym">Marchantia aquatica</name>
    <dbReference type="NCBI Taxonomy" id="3197"/>
    <lineage>
        <taxon>Eukaryota</taxon>
        <taxon>Viridiplantae</taxon>
        <taxon>Streptophyta</taxon>
        <taxon>Embryophyta</taxon>
        <taxon>Marchantiophyta</taxon>
        <taxon>Marchantiopsida</taxon>
        <taxon>Marchantiidae</taxon>
        <taxon>Marchantiales</taxon>
        <taxon>Marchantiaceae</taxon>
        <taxon>Marchantia</taxon>
    </lineage>
</organism>
<feature type="region of interest" description="Disordered" evidence="1">
    <location>
        <begin position="1"/>
        <end position="20"/>
    </location>
</feature>
<keyword evidence="3" id="KW-1185">Reference proteome</keyword>
<proteinExistence type="predicted"/>
<accession>A0A2R6WS68</accession>
<name>A0A2R6WS68_MARPO</name>
<evidence type="ECO:0000313" key="3">
    <source>
        <dbReference type="Proteomes" id="UP000244005"/>
    </source>
</evidence>
<sequence>MEQNDEILSSKQRTESAIQRPELQVNSDGRFINTQQFFPESEVAELKWANAPCMSLLPHILESLSSFGGTASVHCALFAAY</sequence>
<evidence type="ECO:0000256" key="1">
    <source>
        <dbReference type="SAM" id="MobiDB-lite"/>
    </source>
</evidence>
<dbReference type="Proteomes" id="UP000244005">
    <property type="component" value="Unassembled WGS sequence"/>
</dbReference>
<evidence type="ECO:0000313" key="2">
    <source>
        <dbReference type="EMBL" id="PTQ36653.1"/>
    </source>
</evidence>
<reference evidence="3" key="1">
    <citation type="journal article" date="2017" name="Cell">
        <title>Insights into land plant evolution garnered from the Marchantia polymorpha genome.</title>
        <authorList>
            <person name="Bowman J.L."/>
            <person name="Kohchi T."/>
            <person name="Yamato K.T."/>
            <person name="Jenkins J."/>
            <person name="Shu S."/>
            <person name="Ishizaki K."/>
            <person name="Yamaoka S."/>
            <person name="Nishihama R."/>
            <person name="Nakamura Y."/>
            <person name="Berger F."/>
            <person name="Adam C."/>
            <person name="Aki S.S."/>
            <person name="Althoff F."/>
            <person name="Araki T."/>
            <person name="Arteaga-Vazquez M.A."/>
            <person name="Balasubrmanian S."/>
            <person name="Barry K."/>
            <person name="Bauer D."/>
            <person name="Boehm C.R."/>
            <person name="Briginshaw L."/>
            <person name="Caballero-Perez J."/>
            <person name="Catarino B."/>
            <person name="Chen F."/>
            <person name="Chiyoda S."/>
            <person name="Chovatia M."/>
            <person name="Davies K.M."/>
            <person name="Delmans M."/>
            <person name="Demura T."/>
            <person name="Dierschke T."/>
            <person name="Dolan L."/>
            <person name="Dorantes-Acosta A.E."/>
            <person name="Eklund D.M."/>
            <person name="Florent S.N."/>
            <person name="Flores-Sandoval E."/>
            <person name="Fujiyama A."/>
            <person name="Fukuzawa H."/>
            <person name="Galik B."/>
            <person name="Grimanelli D."/>
            <person name="Grimwood J."/>
            <person name="Grossniklaus U."/>
            <person name="Hamada T."/>
            <person name="Haseloff J."/>
            <person name="Hetherington A.J."/>
            <person name="Higo A."/>
            <person name="Hirakawa Y."/>
            <person name="Hundley H.N."/>
            <person name="Ikeda Y."/>
            <person name="Inoue K."/>
            <person name="Inoue S.I."/>
            <person name="Ishida S."/>
            <person name="Jia Q."/>
            <person name="Kakita M."/>
            <person name="Kanazawa T."/>
            <person name="Kawai Y."/>
            <person name="Kawashima T."/>
            <person name="Kennedy M."/>
            <person name="Kinose K."/>
            <person name="Kinoshita T."/>
            <person name="Kohara Y."/>
            <person name="Koide E."/>
            <person name="Komatsu K."/>
            <person name="Kopischke S."/>
            <person name="Kubo M."/>
            <person name="Kyozuka J."/>
            <person name="Lagercrantz U."/>
            <person name="Lin S.S."/>
            <person name="Lindquist E."/>
            <person name="Lipzen A.M."/>
            <person name="Lu C.W."/>
            <person name="De Luna E."/>
            <person name="Martienssen R.A."/>
            <person name="Minamino N."/>
            <person name="Mizutani M."/>
            <person name="Mizutani M."/>
            <person name="Mochizuki N."/>
            <person name="Monte I."/>
            <person name="Mosher R."/>
            <person name="Nagasaki H."/>
            <person name="Nakagami H."/>
            <person name="Naramoto S."/>
            <person name="Nishitani K."/>
            <person name="Ohtani M."/>
            <person name="Okamoto T."/>
            <person name="Okumura M."/>
            <person name="Phillips J."/>
            <person name="Pollak B."/>
            <person name="Reinders A."/>
            <person name="Rovekamp M."/>
            <person name="Sano R."/>
            <person name="Sawa S."/>
            <person name="Schmid M.W."/>
            <person name="Shirakawa M."/>
            <person name="Solano R."/>
            <person name="Spunde A."/>
            <person name="Suetsugu N."/>
            <person name="Sugano S."/>
            <person name="Sugiyama A."/>
            <person name="Sun R."/>
            <person name="Suzuki Y."/>
            <person name="Takenaka M."/>
            <person name="Takezawa D."/>
            <person name="Tomogane H."/>
            <person name="Tsuzuki M."/>
            <person name="Ueda T."/>
            <person name="Umeda M."/>
            <person name="Ward J.M."/>
            <person name="Watanabe Y."/>
            <person name="Yazaki K."/>
            <person name="Yokoyama R."/>
            <person name="Yoshitake Y."/>
            <person name="Yotsui I."/>
            <person name="Zachgo S."/>
            <person name="Schmutz J."/>
        </authorList>
    </citation>
    <scope>NUCLEOTIDE SEQUENCE [LARGE SCALE GENOMIC DNA]</scope>
    <source>
        <strain evidence="3">Tak-1</strain>
    </source>
</reference>
<gene>
    <name evidence="2" type="ORF">MARPO_0062s0071</name>
</gene>
<feature type="compositionally biased region" description="Polar residues" evidence="1">
    <location>
        <begin position="1"/>
        <end position="17"/>
    </location>
</feature>